<dbReference type="InterPro" id="IPR002182">
    <property type="entry name" value="NB-ARC"/>
</dbReference>
<dbReference type="InterPro" id="IPR042197">
    <property type="entry name" value="Apaf_helical"/>
</dbReference>
<dbReference type="InterPro" id="IPR032675">
    <property type="entry name" value="LRR_dom_sf"/>
</dbReference>
<dbReference type="SMART" id="SM00255">
    <property type="entry name" value="TIR"/>
    <property type="match status" value="1"/>
</dbReference>
<feature type="chain" id="PRO_5034530109" description="ADP-ribosyl cyclase/cyclic ADP-ribose hydrolase" evidence="8">
    <location>
        <begin position="26"/>
        <end position="1179"/>
    </location>
</feature>
<accession>A0A8B8KHL2</accession>
<evidence type="ECO:0000256" key="5">
    <source>
        <dbReference type="ARBA" id="ARBA00022821"/>
    </source>
</evidence>
<dbReference type="PANTHER" id="PTHR11017:SF290">
    <property type="entry name" value="ADP-RIBOSYL CYCLASE_CYCLIC ADP-RIBOSE HYDROLASE"/>
    <property type="match status" value="1"/>
</dbReference>
<dbReference type="GeneID" id="113855875"/>
<dbReference type="GO" id="GO:0007165">
    <property type="term" value="P:signal transduction"/>
    <property type="evidence" value="ECO:0007669"/>
    <property type="project" value="InterPro"/>
</dbReference>
<evidence type="ECO:0000256" key="6">
    <source>
        <dbReference type="ARBA" id="ARBA00023027"/>
    </source>
</evidence>
<reference evidence="10" key="1">
    <citation type="journal article" date="2019" name="Toxins">
        <title>Detection of Abrin-Like and Prepropulchellin-Like Toxin Genes and Transcripts Using Whole Genome Sequencing and Full-Length Transcript Sequencing of Abrus precatorius.</title>
        <authorList>
            <person name="Hovde B.T."/>
            <person name="Daligault H.E."/>
            <person name="Hanschen E.R."/>
            <person name="Kunde Y.A."/>
            <person name="Johnson M.B."/>
            <person name="Starkenburg S.R."/>
            <person name="Johnson S.L."/>
        </authorList>
    </citation>
    <scope>NUCLEOTIDE SEQUENCE [LARGE SCALE GENOMIC DNA]</scope>
</reference>
<dbReference type="PROSITE" id="PS50104">
    <property type="entry name" value="TIR"/>
    <property type="match status" value="1"/>
</dbReference>
<dbReference type="Proteomes" id="UP000694853">
    <property type="component" value="Unplaced"/>
</dbReference>
<dbReference type="Pfam" id="PF23282">
    <property type="entry name" value="WHD_ROQ1"/>
    <property type="match status" value="1"/>
</dbReference>
<evidence type="ECO:0000256" key="2">
    <source>
        <dbReference type="ARBA" id="ARBA00022614"/>
    </source>
</evidence>
<dbReference type="GO" id="GO:0061809">
    <property type="term" value="F:NAD+ nucleosidase activity, cyclic ADP-ribose generating"/>
    <property type="evidence" value="ECO:0007669"/>
    <property type="project" value="UniProtKB-EC"/>
</dbReference>
<keyword evidence="4" id="KW-0378">Hydrolase</keyword>
<dbReference type="InterPro" id="IPR044974">
    <property type="entry name" value="Disease_R_plants"/>
</dbReference>
<dbReference type="SUPFAM" id="SSF52200">
    <property type="entry name" value="Toll/Interleukin receptor TIR domain"/>
    <property type="match status" value="1"/>
</dbReference>
<dbReference type="Pfam" id="PF07725">
    <property type="entry name" value="LRR_3"/>
    <property type="match status" value="1"/>
</dbReference>
<protein>
    <recommendedName>
        <fullName evidence="1">ADP-ribosyl cyclase/cyclic ADP-ribose hydrolase</fullName>
        <ecNumber evidence="1">3.2.2.6</ecNumber>
    </recommendedName>
</protein>
<evidence type="ECO:0000256" key="1">
    <source>
        <dbReference type="ARBA" id="ARBA00011982"/>
    </source>
</evidence>
<keyword evidence="8" id="KW-0732">Signal</keyword>
<feature type="signal peptide" evidence="8">
    <location>
        <begin position="1"/>
        <end position="25"/>
    </location>
</feature>
<dbReference type="PRINTS" id="PR00364">
    <property type="entry name" value="DISEASERSIST"/>
</dbReference>
<dbReference type="GO" id="GO:0043531">
    <property type="term" value="F:ADP binding"/>
    <property type="evidence" value="ECO:0007669"/>
    <property type="project" value="InterPro"/>
</dbReference>
<dbReference type="Pfam" id="PF00931">
    <property type="entry name" value="NB-ARC"/>
    <property type="match status" value="1"/>
</dbReference>
<dbReference type="Gene3D" id="3.80.10.10">
    <property type="entry name" value="Ribonuclease Inhibitor"/>
    <property type="match status" value="3"/>
</dbReference>
<organism evidence="10 11">
    <name type="scientific">Abrus precatorius</name>
    <name type="common">Indian licorice</name>
    <name type="synonym">Glycine abrus</name>
    <dbReference type="NCBI Taxonomy" id="3816"/>
    <lineage>
        <taxon>Eukaryota</taxon>
        <taxon>Viridiplantae</taxon>
        <taxon>Streptophyta</taxon>
        <taxon>Embryophyta</taxon>
        <taxon>Tracheophyta</taxon>
        <taxon>Spermatophyta</taxon>
        <taxon>Magnoliopsida</taxon>
        <taxon>eudicotyledons</taxon>
        <taxon>Gunneridae</taxon>
        <taxon>Pentapetalae</taxon>
        <taxon>rosids</taxon>
        <taxon>fabids</taxon>
        <taxon>Fabales</taxon>
        <taxon>Fabaceae</taxon>
        <taxon>Papilionoideae</taxon>
        <taxon>50 kb inversion clade</taxon>
        <taxon>NPAAA clade</taxon>
        <taxon>indigoferoid/millettioid clade</taxon>
        <taxon>Abreae</taxon>
        <taxon>Abrus</taxon>
    </lineage>
</organism>
<evidence type="ECO:0000259" key="9">
    <source>
        <dbReference type="PROSITE" id="PS50104"/>
    </source>
</evidence>
<dbReference type="InterPro" id="IPR035897">
    <property type="entry name" value="Toll_tir_struct_dom_sf"/>
</dbReference>
<dbReference type="RefSeq" id="XP_027343307.1">
    <property type="nucleotide sequence ID" value="XM_027487506.1"/>
</dbReference>
<dbReference type="Gene3D" id="3.40.50.300">
    <property type="entry name" value="P-loop containing nucleotide triphosphate hydrolases"/>
    <property type="match status" value="1"/>
</dbReference>
<gene>
    <name evidence="11" type="primary">LOC113855875</name>
</gene>
<dbReference type="Pfam" id="PF01582">
    <property type="entry name" value="TIR"/>
    <property type="match status" value="1"/>
</dbReference>
<dbReference type="SUPFAM" id="SSF52540">
    <property type="entry name" value="P-loop containing nucleoside triphosphate hydrolases"/>
    <property type="match status" value="1"/>
</dbReference>
<dbReference type="InterPro" id="IPR058192">
    <property type="entry name" value="WHD_ROQ1-like"/>
</dbReference>
<evidence type="ECO:0000256" key="8">
    <source>
        <dbReference type="SAM" id="SignalP"/>
    </source>
</evidence>
<dbReference type="InterPro" id="IPR011713">
    <property type="entry name" value="Leu-rich_rpt_3"/>
</dbReference>
<sequence>MPFHITAKLLSWRSFLLLPFRALLGRRSSSHFTPLGDSETAETQGICKYDVFISFRGSDTRNTFVDHLYHHLIRKGIFVFKDDTQLHKGQLISPQLVQAIKNSRVSIVVFSKDYASSSWCLDEMATIAECHQQFKQIVFPVFYDVDPSHVRNQSGVYEDAFVLHTEKYNHDPAKVGLWKRAMTGFGRSVGWDVRNKPEFGEIKKLVQAVIESLGHKFSGFADDLIGIQTRVEALERILKLHSKNDDFRVLGIWGMGGIGKTTHATVLYDKISYQFDACCFIEDVRQIYKDGGAIAVQKQILYQTLDEVNLEEYSPSEISGIIRNRLHNIKVLLVLDNVDQLEQLQEMAIDPKLLHTGSRMVITTRDEHILKVYGANVVYNVPLLNDSDACQLFYKKAFKIDDPTNRHMEMIPKVLKYTERLPLAIRVVGSFLCTRDAIQWRDALDRLRSNPDNKIMNVLQMSFEGLQPEEKEIFLHIACFFNGEKKDYVKRILHACGLHPHIGIPVITEKSLINIRNREIHMHEMLQELGKEIVRQQFPKDPGSWSRLWLYQDFQDVLMTGTGTNKVKAIVVDKKKDIPEYYQLRAEGLSIMRGLIILILYDKNFSGSLNFLSNSLKYLLWHGYPFTSLPLNFEPYHLVELNLPNSNIRQLWQGFKYLPCLKRLDLSKSKYLFETPNFEGCRRLEWLDLTGCTNLLRVHPSIGLLEKLDFLSLEGCSNLASLNIGTEFNLCSLRVLHLSGCVALESTPDFTEFSNLEYLDIDQCMSLALIDQSIGNLTKLKFLSLRDCINVFSIPQSVNSMTSLITLDLCGCLKLEKLPLLGQISVSAELMPSQCLEYLIFLDLGFCNLNIVSNGIGDLMCLERLNLEGNNFVTLPHMGRLSRLAYLNIAHCNNLQVLPALPHATSLGGRYFKTVSGSHNHRSGLYIFDCPFFDYLKQSQDLGFWWLQRLVKNPCHFRCGFDIVIPGNEVPPWFSHQYMGGLSVRVANIMNDQWLGVAFCAAFEKYDHPIMGSSPLFYLSFESEHVEESLYMPLRLDLNKVDGLHSKHLWLIYISRPHCHFVTTGASISFKAQPGLKIKEWGLRMVFEQDVFDPNFIDPVDGFCYDYAHESSSSTGPKIQLPYNWLLTEDVHGSSSNSESKLQLPYNWFVTEEEENETIEVNAKENNLSSMGLSTRQSL</sequence>
<keyword evidence="3" id="KW-0677">Repeat</keyword>
<dbReference type="FunFam" id="3.40.50.10140:FF:000007">
    <property type="entry name" value="Disease resistance protein (TIR-NBS-LRR class)"/>
    <property type="match status" value="1"/>
</dbReference>
<dbReference type="InterPro" id="IPR045344">
    <property type="entry name" value="C-JID"/>
</dbReference>
<dbReference type="EC" id="3.2.2.6" evidence="1"/>
<dbReference type="InterPro" id="IPR000157">
    <property type="entry name" value="TIR_dom"/>
</dbReference>
<evidence type="ECO:0000256" key="7">
    <source>
        <dbReference type="ARBA" id="ARBA00047304"/>
    </source>
</evidence>
<dbReference type="InterPro" id="IPR036390">
    <property type="entry name" value="WH_DNA-bd_sf"/>
</dbReference>
<dbReference type="Gene3D" id="1.10.8.430">
    <property type="entry name" value="Helical domain of apoptotic protease-activating factors"/>
    <property type="match status" value="1"/>
</dbReference>
<keyword evidence="10" id="KW-1185">Reference proteome</keyword>
<dbReference type="Gene3D" id="3.40.50.10140">
    <property type="entry name" value="Toll/interleukin-1 receptor homology (TIR) domain"/>
    <property type="match status" value="1"/>
</dbReference>
<dbReference type="OrthoDB" id="1379189at2759"/>
<feature type="domain" description="TIR" evidence="9">
    <location>
        <begin position="47"/>
        <end position="213"/>
    </location>
</feature>
<name>A0A8B8KHL2_ABRPR</name>
<keyword evidence="6" id="KW-0520">NAD</keyword>
<proteinExistence type="predicted"/>
<comment type="catalytic activity">
    <reaction evidence="7">
        <text>NAD(+) + H2O = ADP-D-ribose + nicotinamide + H(+)</text>
        <dbReference type="Rhea" id="RHEA:16301"/>
        <dbReference type="ChEBI" id="CHEBI:15377"/>
        <dbReference type="ChEBI" id="CHEBI:15378"/>
        <dbReference type="ChEBI" id="CHEBI:17154"/>
        <dbReference type="ChEBI" id="CHEBI:57540"/>
        <dbReference type="ChEBI" id="CHEBI:57967"/>
        <dbReference type="EC" id="3.2.2.6"/>
    </reaction>
    <physiologicalReaction direction="left-to-right" evidence="7">
        <dbReference type="Rhea" id="RHEA:16302"/>
    </physiologicalReaction>
</comment>
<dbReference type="GO" id="GO:0006952">
    <property type="term" value="P:defense response"/>
    <property type="evidence" value="ECO:0007669"/>
    <property type="project" value="UniProtKB-KW"/>
</dbReference>
<evidence type="ECO:0000256" key="4">
    <source>
        <dbReference type="ARBA" id="ARBA00022801"/>
    </source>
</evidence>
<dbReference type="SUPFAM" id="SSF52058">
    <property type="entry name" value="L domain-like"/>
    <property type="match status" value="1"/>
</dbReference>
<dbReference type="SUPFAM" id="SSF46785">
    <property type="entry name" value="Winged helix' DNA-binding domain"/>
    <property type="match status" value="1"/>
</dbReference>
<dbReference type="Pfam" id="PF20160">
    <property type="entry name" value="C-JID"/>
    <property type="match status" value="1"/>
</dbReference>
<keyword evidence="5" id="KW-0611">Plant defense</keyword>
<evidence type="ECO:0000313" key="10">
    <source>
        <dbReference type="Proteomes" id="UP000694853"/>
    </source>
</evidence>
<reference evidence="11" key="2">
    <citation type="submission" date="2025-08" db="UniProtKB">
        <authorList>
            <consortium name="RefSeq"/>
        </authorList>
    </citation>
    <scope>IDENTIFICATION</scope>
    <source>
        <tissue evidence="11">Young leaves</tissue>
    </source>
</reference>
<dbReference type="InterPro" id="IPR027417">
    <property type="entry name" value="P-loop_NTPase"/>
</dbReference>
<dbReference type="PANTHER" id="PTHR11017">
    <property type="entry name" value="LEUCINE-RICH REPEAT-CONTAINING PROTEIN"/>
    <property type="match status" value="1"/>
</dbReference>
<evidence type="ECO:0000313" key="11">
    <source>
        <dbReference type="RefSeq" id="XP_027343307.1"/>
    </source>
</evidence>
<evidence type="ECO:0000256" key="3">
    <source>
        <dbReference type="ARBA" id="ARBA00022737"/>
    </source>
</evidence>
<keyword evidence="2" id="KW-0433">Leucine-rich repeat</keyword>
<dbReference type="KEGG" id="aprc:113855875"/>
<dbReference type="AlphaFoldDB" id="A0A8B8KHL2"/>